<dbReference type="PANTHER" id="PTHR11592">
    <property type="entry name" value="GLUTATHIONE PEROXIDASE"/>
    <property type="match status" value="1"/>
</dbReference>
<evidence type="ECO:0000313" key="6">
    <source>
        <dbReference type="EMBL" id="KAJ0406738.1"/>
    </source>
</evidence>
<keyword evidence="2 4" id="KW-0575">Peroxidase</keyword>
<accession>A0AAD5M6W1</accession>
<organism evidence="6 7">
    <name type="scientific">Pythium insidiosum</name>
    <name type="common">Pythiosis disease agent</name>
    <dbReference type="NCBI Taxonomy" id="114742"/>
    <lineage>
        <taxon>Eukaryota</taxon>
        <taxon>Sar</taxon>
        <taxon>Stramenopiles</taxon>
        <taxon>Oomycota</taxon>
        <taxon>Peronosporomycetes</taxon>
        <taxon>Pythiales</taxon>
        <taxon>Pythiaceae</taxon>
        <taxon>Pythium</taxon>
    </lineage>
</organism>
<proteinExistence type="inferred from homology"/>
<dbReference type="InterPro" id="IPR000889">
    <property type="entry name" value="Glutathione_peroxidase"/>
</dbReference>
<comment type="similarity">
    <text evidence="1 4">Belongs to the glutathione peroxidase family.</text>
</comment>
<comment type="caution">
    <text evidence="6">The sequence shown here is derived from an EMBL/GenBank/DDBJ whole genome shotgun (WGS) entry which is preliminary data.</text>
</comment>
<gene>
    <name evidence="6" type="ORF">P43SY_004563</name>
</gene>
<protein>
    <recommendedName>
        <fullName evidence="4">Glutathione peroxidase</fullName>
    </recommendedName>
</protein>
<sequence>MFIRHARRYMRLSQWGVRSFASRRYVGEMDGVLRFELIFPTRTTLSQKELLGRPVLVVNTASQCLSAPTQLRGLQTLYERFHPQGLQIVAVPSNEFDRKEPLDDDAELLAAYTTASSPAGTPVTFPIARKAQVLGANAHGFFARIATKYGRSVAPVWNFDKFLVDSYGDLTAVFPHDTEPLEPEVIEAIEEALADMPTPSSEDDSDDEYDSDDDEYDSDDEEDEDDEEEAEEQDRPRRR</sequence>
<dbReference type="InterPro" id="IPR036249">
    <property type="entry name" value="Thioredoxin-like_sf"/>
</dbReference>
<keyword evidence="3 4" id="KW-0560">Oxidoreductase</keyword>
<evidence type="ECO:0000256" key="2">
    <source>
        <dbReference type="ARBA" id="ARBA00022559"/>
    </source>
</evidence>
<dbReference type="PROSITE" id="PS51355">
    <property type="entry name" value="GLUTATHIONE_PEROXID_3"/>
    <property type="match status" value="1"/>
</dbReference>
<evidence type="ECO:0000313" key="7">
    <source>
        <dbReference type="Proteomes" id="UP001209570"/>
    </source>
</evidence>
<dbReference type="PRINTS" id="PR01011">
    <property type="entry name" value="GLUTPROXDASE"/>
</dbReference>
<feature type="region of interest" description="Disordered" evidence="5">
    <location>
        <begin position="192"/>
        <end position="239"/>
    </location>
</feature>
<evidence type="ECO:0000256" key="5">
    <source>
        <dbReference type="SAM" id="MobiDB-lite"/>
    </source>
</evidence>
<dbReference type="PANTHER" id="PTHR11592:SF78">
    <property type="entry name" value="GLUTATHIONE PEROXIDASE"/>
    <property type="match status" value="1"/>
</dbReference>
<reference evidence="6" key="1">
    <citation type="submission" date="2021-12" db="EMBL/GenBank/DDBJ databases">
        <title>Prjna785345.</title>
        <authorList>
            <person name="Rujirawat T."/>
            <person name="Krajaejun T."/>
        </authorList>
    </citation>
    <scope>NUCLEOTIDE SEQUENCE</scope>
    <source>
        <strain evidence="6">Pi057C3</strain>
    </source>
</reference>
<dbReference type="SUPFAM" id="SSF52833">
    <property type="entry name" value="Thioredoxin-like"/>
    <property type="match status" value="1"/>
</dbReference>
<dbReference type="GO" id="GO:0004601">
    <property type="term" value="F:peroxidase activity"/>
    <property type="evidence" value="ECO:0007669"/>
    <property type="project" value="UniProtKB-KW"/>
</dbReference>
<feature type="compositionally biased region" description="Acidic residues" evidence="5">
    <location>
        <begin position="201"/>
        <end position="232"/>
    </location>
</feature>
<dbReference type="Proteomes" id="UP001209570">
    <property type="component" value="Unassembled WGS sequence"/>
</dbReference>
<dbReference type="Pfam" id="PF00255">
    <property type="entry name" value="GSHPx"/>
    <property type="match status" value="1"/>
</dbReference>
<evidence type="ECO:0000256" key="3">
    <source>
        <dbReference type="ARBA" id="ARBA00023002"/>
    </source>
</evidence>
<keyword evidence="7" id="KW-1185">Reference proteome</keyword>
<evidence type="ECO:0000256" key="1">
    <source>
        <dbReference type="ARBA" id="ARBA00006926"/>
    </source>
</evidence>
<dbReference type="EMBL" id="JAKCXM010000029">
    <property type="protein sequence ID" value="KAJ0406738.1"/>
    <property type="molecule type" value="Genomic_DNA"/>
</dbReference>
<name>A0AAD5M6W1_PYTIN</name>
<dbReference type="Gene3D" id="3.40.30.10">
    <property type="entry name" value="Glutaredoxin"/>
    <property type="match status" value="1"/>
</dbReference>
<evidence type="ECO:0000256" key="4">
    <source>
        <dbReference type="RuleBase" id="RU000499"/>
    </source>
</evidence>
<dbReference type="AlphaFoldDB" id="A0AAD5M6W1"/>
<dbReference type="GO" id="GO:0034599">
    <property type="term" value="P:cellular response to oxidative stress"/>
    <property type="evidence" value="ECO:0007669"/>
    <property type="project" value="TreeGrafter"/>
</dbReference>